<dbReference type="InterPro" id="IPR036188">
    <property type="entry name" value="FAD/NAD-bd_sf"/>
</dbReference>
<dbReference type="OrthoDB" id="9806179at2"/>
<dbReference type="EMBL" id="QPJD01000023">
    <property type="protein sequence ID" value="RCW41504.1"/>
    <property type="molecule type" value="Genomic_DNA"/>
</dbReference>
<proteinExistence type="predicted"/>
<sequence>MWMDCVIIGGGPAGLNAALVLGRSRRYVILFDHNKPRNAVTHQSHGFITRDGIGPRQFRSLAHQDIARYPSVTIKPDKVTAVIPVEKGFQVKTSNGVLFHARMIILATGLKEVLPAVSGIHDFYGRSLFSCPYCDGWELRDKPLVVISESANVFHTAKIVYNWSKDLLVCTNGSNSLSPEQRGLLGRKGIQVNPYRIKALIGENGLLSRVVFENNTEVKRAGGFVSPQWDQAASFGQELGCAMTPQGGFVTDDFGRTSVRGVYAAGDSSIIAPAQLVIAAGEGSKAAIGVNTDLTNEDFCKRLF</sequence>
<dbReference type="InterPro" id="IPR050097">
    <property type="entry name" value="Ferredoxin-NADP_redctase_2"/>
</dbReference>
<dbReference type="AlphaFoldDB" id="A0A368VJJ2"/>
<gene>
    <name evidence="6" type="ORF">DFP97_12333</name>
</gene>
<evidence type="ECO:0000256" key="3">
    <source>
        <dbReference type="ARBA" id="ARBA00022630"/>
    </source>
</evidence>
<keyword evidence="3" id="KW-0285">Flavoprotein</keyword>
<comment type="caution">
    <text evidence="6">The sequence shown here is derived from an EMBL/GenBank/DDBJ whole genome shotgun (WGS) entry which is preliminary data.</text>
</comment>
<dbReference type="RefSeq" id="WP_114383811.1">
    <property type="nucleotide sequence ID" value="NZ_QPJD01000023.1"/>
</dbReference>
<dbReference type="InterPro" id="IPR023753">
    <property type="entry name" value="FAD/NAD-binding_dom"/>
</dbReference>
<evidence type="ECO:0000259" key="5">
    <source>
        <dbReference type="Pfam" id="PF07992"/>
    </source>
</evidence>
<evidence type="ECO:0000313" key="7">
    <source>
        <dbReference type="Proteomes" id="UP000252415"/>
    </source>
</evidence>
<dbReference type="PANTHER" id="PTHR48105">
    <property type="entry name" value="THIOREDOXIN REDUCTASE 1-RELATED-RELATED"/>
    <property type="match status" value="1"/>
</dbReference>
<dbReference type="Gene3D" id="3.50.50.60">
    <property type="entry name" value="FAD/NAD(P)-binding domain"/>
    <property type="match status" value="2"/>
</dbReference>
<dbReference type="Proteomes" id="UP000252415">
    <property type="component" value="Unassembled WGS sequence"/>
</dbReference>
<keyword evidence="7" id="KW-1185">Reference proteome</keyword>
<dbReference type="PRINTS" id="PR00469">
    <property type="entry name" value="PNDRDTASEII"/>
</dbReference>
<organism evidence="6 7">
    <name type="scientific">Paenibacillus prosopidis</name>
    <dbReference type="NCBI Taxonomy" id="630520"/>
    <lineage>
        <taxon>Bacteria</taxon>
        <taxon>Bacillati</taxon>
        <taxon>Bacillota</taxon>
        <taxon>Bacilli</taxon>
        <taxon>Bacillales</taxon>
        <taxon>Paenibacillaceae</taxon>
        <taxon>Paenibacillus</taxon>
    </lineage>
</organism>
<evidence type="ECO:0000256" key="1">
    <source>
        <dbReference type="ARBA" id="ARBA00001974"/>
    </source>
</evidence>
<dbReference type="PRINTS" id="PR00368">
    <property type="entry name" value="FADPNR"/>
</dbReference>
<feature type="domain" description="FAD/NAD(P)-binding" evidence="5">
    <location>
        <begin position="3"/>
        <end position="281"/>
    </location>
</feature>
<name>A0A368VJJ2_9BACL</name>
<evidence type="ECO:0000256" key="4">
    <source>
        <dbReference type="ARBA" id="ARBA00023002"/>
    </source>
</evidence>
<evidence type="ECO:0000256" key="2">
    <source>
        <dbReference type="ARBA" id="ARBA00011738"/>
    </source>
</evidence>
<dbReference type="Pfam" id="PF07992">
    <property type="entry name" value="Pyr_redox_2"/>
    <property type="match status" value="1"/>
</dbReference>
<dbReference type="GO" id="GO:0016491">
    <property type="term" value="F:oxidoreductase activity"/>
    <property type="evidence" value="ECO:0007669"/>
    <property type="project" value="UniProtKB-KW"/>
</dbReference>
<dbReference type="SUPFAM" id="SSF51905">
    <property type="entry name" value="FAD/NAD(P)-binding domain"/>
    <property type="match status" value="1"/>
</dbReference>
<accession>A0A368VJJ2</accession>
<evidence type="ECO:0000313" key="6">
    <source>
        <dbReference type="EMBL" id="RCW41504.1"/>
    </source>
</evidence>
<comment type="subunit">
    <text evidence="2">Homodimer.</text>
</comment>
<comment type="cofactor">
    <cofactor evidence="1">
        <name>FAD</name>
        <dbReference type="ChEBI" id="CHEBI:57692"/>
    </cofactor>
</comment>
<keyword evidence="4" id="KW-0560">Oxidoreductase</keyword>
<reference evidence="6 7" key="1">
    <citation type="submission" date="2018-07" db="EMBL/GenBank/DDBJ databases">
        <title>Genomic Encyclopedia of Type Strains, Phase III (KMG-III): the genomes of soil and plant-associated and newly described type strains.</title>
        <authorList>
            <person name="Whitman W."/>
        </authorList>
    </citation>
    <scope>NUCLEOTIDE SEQUENCE [LARGE SCALE GENOMIC DNA]</scope>
    <source>
        <strain evidence="6 7">CECT 7506</strain>
    </source>
</reference>
<protein>
    <submittedName>
        <fullName evidence="6">Thioredoxin reductase</fullName>
    </submittedName>
</protein>